<keyword evidence="5" id="KW-1185">Reference proteome</keyword>
<dbReference type="RefSeq" id="XP_024704056.1">
    <property type="nucleotide sequence ID" value="XM_024847667.1"/>
</dbReference>
<feature type="region of interest" description="Disordered" evidence="3">
    <location>
        <begin position="1"/>
        <end position="20"/>
    </location>
</feature>
<keyword evidence="2" id="KW-0040">ANK repeat</keyword>
<dbReference type="OrthoDB" id="4508560at2759"/>
<evidence type="ECO:0000256" key="3">
    <source>
        <dbReference type="SAM" id="MobiDB-lite"/>
    </source>
</evidence>
<dbReference type="EMBL" id="MSFO01000004">
    <property type="protein sequence ID" value="PLB48754.1"/>
    <property type="molecule type" value="Genomic_DNA"/>
</dbReference>
<dbReference type="GeneID" id="36555366"/>
<evidence type="ECO:0000313" key="4">
    <source>
        <dbReference type="EMBL" id="PLB48754.1"/>
    </source>
</evidence>
<evidence type="ECO:0000256" key="2">
    <source>
        <dbReference type="ARBA" id="ARBA00023043"/>
    </source>
</evidence>
<gene>
    <name evidence="4" type="ORF">P170DRAFT_425778</name>
</gene>
<dbReference type="PANTHER" id="PTHR24126">
    <property type="entry name" value="ANKYRIN REPEAT, PH AND SEC7 DOMAIN CONTAINING PROTEIN SECG-RELATED"/>
    <property type="match status" value="1"/>
</dbReference>
<dbReference type="Gene3D" id="1.25.40.20">
    <property type="entry name" value="Ankyrin repeat-containing domain"/>
    <property type="match status" value="1"/>
</dbReference>
<dbReference type="InterPro" id="IPR036770">
    <property type="entry name" value="Ankyrin_rpt-contain_sf"/>
</dbReference>
<protein>
    <submittedName>
        <fullName evidence="4">Uncharacterized protein</fullName>
    </submittedName>
</protein>
<proteinExistence type="predicted"/>
<name>A0A2I2G797_9EURO</name>
<dbReference type="STRING" id="1392250.A0A2I2G797"/>
<evidence type="ECO:0000256" key="1">
    <source>
        <dbReference type="ARBA" id="ARBA00022737"/>
    </source>
</evidence>
<sequence length="480" mass="53927">MNTSRIGSKPSILGSSNDDKYPRAAENAASHFGGKDRALATLYLEKTRAETDPRNVCLRKWNPFQWRFFLNRHLADCLEPKVFRSRDSTNEAMIWACRSNNLDLIRRAVLNGACGLEGRKKVFTLYLALARGHMEAFKLLLDLGSWVDGPGVDKVLVRRLKKRSRLPCHTWDFLPLCLDKGFDEQARDKLGLPSIPILVCSGAPIELIEMLLDKGADPSELHTKGRFKFIGALSTAIRGNSIPLMRLLLTKGADIYGKDIGRPQKRISNIPIFAAAEVIVKHGLEPMQFCLDNGADINQNGCEYAPSEIWDETQHAFNYRTEIIPAPSCLDLLFAKWGLSQLAVPTFLETVKFLIQHEASSERLAKVLSLCDYDCEPDNDDTAKFKAAWHDMLTVACNNAYFTSSTFLAQYILFEGKESSRKESQELAYMTIDHLLAVGADINARTGPNGSTGLYSLCEYYASLCWTYGYVLTRKKREFV</sequence>
<reference evidence="4 5" key="1">
    <citation type="submission" date="2016-12" db="EMBL/GenBank/DDBJ databases">
        <title>The genomes of Aspergillus section Nigri reveals drivers in fungal speciation.</title>
        <authorList>
            <consortium name="DOE Joint Genome Institute"/>
            <person name="Vesth T.C."/>
            <person name="Nybo J."/>
            <person name="Theobald S."/>
            <person name="Brandl J."/>
            <person name="Frisvad J.C."/>
            <person name="Nielsen K.F."/>
            <person name="Lyhne E.K."/>
            <person name="Kogle M.E."/>
            <person name="Kuo A."/>
            <person name="Riley R."/>
            <person name="Clum A."/>
            <person name="Nolan M."/>
            <person name="Lipzen A."/>
            <person name="Salamov A."/>
            <person name="Henrissat B."/>
            <person name="Wiebenga A."/>
            <person name="De Vries R.P."/>
            <person name="Grigoriev I.V."/>
            <person name="Mortensen U.H."/>
            <person name="Andersen M.R."/>
            <person name="Baker S.E."/>
        </authorList>
    </citation>
    <scope>NUCLEOTIDE SEQUENCE [LARGE SCALE GENOMIC DNA]</scope>
    <source>
        <strain evidence="4 5">IBT 23096</strain>
    </source>
</reference>
<dbReference type="SUPFAM" id="SSF48403">
    <property type="entry name" value="Ankyrin repeat"/>
    <property type="match status" value="1"/>
</dbReference>
<dbReference type="PANTHER" id="PTHR24126:SF14">
    <property type="entry name" value="ANK_REP_REGION DOMAIN-CONTAINING PROTEIN"/>
    <property type="match status" value="1"/>
</dbReference>
<dbReference type="Proteomes" id="UP000234275">
    <property type="component" value="Unassembled WGS sequence"/>
</dbReference>
<organism evidence="4 5">
    <name type="scientific">Aspergillus steynii IBT 23096</name>
    <dbReference type="NCBI Taxonomy" id="1392250"/>
    <lineage>
        <taxon>Eukaryota</taxon>
        <taxon>Fungi</taxon>
        <taxon>Dikarya</taxon>
        <taxon>Ascomycota</taxon>
        <taxon>Pezizomycotina</taxon>
        <taxon>Eurotiomycetes</taxon>
        <taxon>Eurotiomycetidae</taxon>
        <taxon>Eurotiales</taxon>
        <taxon>Aspergillaceae</taxon>
        <taxon>Aspergillus</taxon>
        <taxon>Aspergillus subgen. Circumdati</taxon>
    </lineage>
</organism>
<comment type="caution">
    <text evidence="4">The sequence shown here is derived from an EMBL/GenBank/DDBJ whole genome shotgun (WGS) entry which is preliminary data.</text>
</comment>
<keyword evidence="1" id="KW-0677">Repeat</keyword>
<dbReference type="AlphaFoldDB" id="A0A2I2G797"/>
<accession>A0A2I2G797</accession>
<evidence type="ECO:0000313" key="5">
    <source>
        <dbReference type="Proteomes" id="UP000234275"/>
    </source>
</evidence>
<dbReference type="VEuPathDB" id="FungiDB:P170DRAFT_425778"/>